<dbReference type="InterPro" id="IPR036322">
    <property type="entry name" value="WD40_repeat_dom_sf"/>
</dbReference>
<sequence length="402" mass="45828">MMKKVWIVGLALLVFVGFGCDGRKNFTPPRSKIVRQITFSHALKNSIIFTNRYGAILSNGGVLDRQGLTQLKIEKKEDKETSFLNESQDYYILAHDCWRAHKRNGPKVKHKKHTTLTDKQAQEAIIDNIEETDQNVELHDHCHQLELISTALSATPSITIPLDTYPLSASIKGNQLAVVMADNSANIYDIKTKKLIFNEKGSSSPAINSLVAAPVFLDTVVVFPMLDGRLLVVDVVPKEPRVVRNIVLNSEKFFNNVIYLKVDEENMFAATGKRLVSVISGQEFSFDADIVDVLYKHHRLYVLTLDGRILEMDQTLNDQGMGVVKLPFAMLNTIVVTDKKLYTLEKRGYLIEVDLEHFDDYRVYPLKNVSKNMSGHLDKMTFYTDDKIYYDRYYLNLSYNHP</sequence>
<dbReference type="Gene3D" id="2.130.10.10">
    <property type="entry name" value="YVTN repeat-like/Quinoprotein amine dehydrogenase"/>
    <property type="match status" value="1"/>
</dbReference>
<dbReference type="PROSITE" id="PS51257">
    <property type="entry name" value="PROKAR_LIPOPROTEIN"/>
    <property type="match status" value="1"/>
</dbReference>
<organism evidence="1 2">
    <name type="scientific">Helicobacter gastrofelis</name>
    <dbReference type="NCBI Taxonomy" id="2849642"/>
    <lineage>
        <taxon>Bacteria</taxon>
        <taxon>Pseudomonadati</taxon>
        <taxon>Campylobacterota</taxon>
        <taxon>Epsilonproteobacteria</taxon>
        <taxon>Campylobacterales</taxon>
        <taxon>Helicobacteraceae</taxon>
        <taxon>Helicobacter</taxon>
    </lineage>
</organism>
<dbReference type="Proteomes" id="UP000826146">
    <property type="component" value="Chromosome"/>
</dbReference>
<reference evidence="1 2" key="1">
    <citation type="submission" date="2021-07" db="EMBL/GenBank/DDBJ databases">
        <title>Novel Helicobacter sp. Isolated from a cat.</title>
        <authorList>
            <person name="Rimbara E."/>
            <person name="Suzuki M."/>
        </authorList>
    </citation>
    <scope>NUCLEOTIDE SEQUENCE [LARGE SCALE GENOMIC DNA]</scope>
    <source>
        <strain evidence="2">NHP19-012</strain>
    </source>
</reference>
<dbReference type="InterPro" id="IPR015943">
    <property type="entry name" value="WD40/YVTN_repeat-like_dom_sf"/>
</dbReference>
<dbReference type="EMBL" id="AP024819">
    <property type="protein sequence ID" value="BCZ19662.1"/>
    <property type="molecule type" value="Genomic_DNA"/>
</dbReference>
<evidence type="ECO:0008006" key="3">
    <source>
        <dbReference type="Google" id="ProtNLM"/>
    </source>
</evidence>
<keyword evidence="2" id="KW-1185">Reference proteome</keyword>
<dbReference type="SUPFAM" id="SSF50978">
    <property type="entry name" value="WD40 repeat-like"/>
    <property type="match status" value="1"/>
</dbReference>
<gene>
    <name evidence="1" type="ORF">NHP190012_13040</name>
</gene>
<name>A0ABM7SFJ7_9HELI</name>
<accession>A0ABM7SFJ7</accession>
<protein>
    <recommendedName>
        <fullName evidence="3">Lipoprotein</fullName>
    </recommendedName>
</protein>
<evidence type="ECO:0000313" key="2">
    <source>
        <dbReference type="Proteomes" id="UP000826146"/>
    </source>
</evidence>
<proteinExistence type="predicted"/>
<evidence type="ECO:0000313" key="1">
    <source>
        <dbReference type="EMBL" id="BCZ19662.1"/>
    </source>
</evidence>